<name>A0AAN8NP71_POLSC</name>
<dbReference type="EMBL" id="JAWJWE010000038">
    <property type="protein sequence ID" value="KAK6623395.1"/>
    <property type="molecule type" value="Genomic_DNA"/>
</dbReference>
<reference evidence="1 2" key="1">
    <citation type="submission" date="2023-10" db="EMBL/GenBank/DDBJ databases">
        <title>Genomes of two closely related lineages of the louse Polyplax serrata with different host specificities.</title>
        <authorList>
            <person name="Martinu J."/>
            <person name="Tarabai H."/>
            <person name="Stefka J."/>
            <person name="Hypsa V."/>
        </authorList>
    </citation>
    <scope>NUCLEOTIDE SEQUENCE [LARGE SCALE GENOMIC DNA]</scope>
    <source>
        <strain evidence="1">HR10_N</strain>
    </source>
</reference>
<comment type="caution">
    <text evidence="1">The sequence shown here is derived from an EMBL/GenBank/DDBJ whole genome shotgun (WGS) entry which is preliminary data.</text>
</comment>
<accession>A0AAN8NP71</accession>
<organism evidence="1 2">
    <name type="scientific">Polyplax serrata</name>
    <name type="common">Common mouse louse</name>
    <dbReference type="NCBI Taxonomy" id="468196"/>
    <lineage>
        <taxon>Eukaryota</taxon>
        <taxon>Metazoa</taxon>
        <taxon>Ecdysozoa</taxon>
        <taxon>Arthropoda</taxon>
        <taxon>Hexapoda</taxon>
        <taxon>Insecta</taxon>
        <taxon>Pterygota</taxon>
        <taxon>Neoptera</taxon>
        <taxon>Paraneoptera</taxon>
        <taxon>Psocodea</taxon>
        <taxon>Troctomorpha</taxon>
        <taxon>Phthiraptera</taxon>
        <taxon>Anoplura</taxon>
        <taxon>Polyplacidae</taxon>
        <taxon>Polyplax</taxon>
    </lineage>
</organism>
<gene>
    <name evidence="1" type="ORF">RUM43_009247</name>
</gene>
<sequence>MIRLPSSSGYPIDLRNPGRDEVAYDLSVKYFGKESVDKILSTKHRSQITKEALIADLMQYDRSYAPILRDPTYTVACRSVLADFSSHTKLIPLTLGGSMKHPVFPKDRSPGFHWKLRGFETKGDELLNSSSPDDDPSEDLPLHSLIRQHTHAEYNTGTSDRPFTSSELAKAISSVNPKKAPAQFPKVPI</sequence>
<proteinExistence type="predicted"/>
<evidence type="ECO:0000313" key="1">
    <source>
        <dbReference type="EMBL" id="KAK6623395.1"/>
    </source>
</evidence>
<evidence type="ECO:0000313" key="2">
    <source>
        <dbReference type="Proteomes" id="UP001372834"/>
    </source>
</evidence>
<dbReference type="Proteomes" id="UP001372834">
    <property type="component" value="Unassembled WGS sequence"/>
</dbReference>
<feature type="non-terminal residue" evidence="1">
    <location>
        <position position="189"/>
    </location>
</feature>
<dbReference type="AlphaFoldDB" id="A0AAN8NP71"/>
<protein>
    <submittedName>
        <fullName evidence="1">Uncharacterized protein</fullName>
    </submittedName>
</protein>